<dbReference type="Proteomes" id="UP000327085">
    <property type="component" value="Chromosome 4"/>
</dbReference>
<dbReference type="EMBL" id="CABIKO010000955">
    <property type="protein sequence ID" value="VVA40307.1"/>
    <property type="molecule type" value="Genomic_DNA"/>
</dbReference>
<evidence type="ECO:0000313" key="3">
    <source>
        <dbReference type="Proteomes" id="UP000327085"/>
    </source>
</evidence>
<name>A0A5E4GK96_PRUDU</name>
<gene>
    <name evidence="2" type="ORF">ALMOND_2B013553</name>
</gene>
<dbReference type="AlphaFoldDB" id="A0A5E4GK96"/>
<proteinExistence type="predicted"/>
<dbReference type="OMA" id="WKPNYFK"/>
<sequence>MENPDDFSSYVSAPNSPAQCSPGNNLFFCSVPGSPRKRTISNTPYDACYSDHECMTPPMTPYQDANSDLDDFEFETCRSFNVDVYDNGKSQQKASLDWKQQEQIRQQRQCTDSLPMTMSFADELFCDGKVMPLAPPALKLPPGLHQKRSGSQSPMPSSPRSPSFVLNLPFSYRRLWNDDFDPFMVALEHVREEKRRGNEKTHDHHNMVGLNDQQNKQTGLLTPIHSPSANSAGQLEPRKQVGQSQKRLALPKGLEFARQVRLIQNGYNERFSDLNMARPVCRVEETPKNKIFQGSGDQRNISAPCTKETKGQKIKGLSLSASFGTVDDDKKKQKDQSSAILSRKPTFLRRLISKSGGSAHCSGEKRVSDQLTKMTFVNFRPRLLLCMGYKARYAK</sequence>
<dbReference type="Gramene" id="VVA40307">
    <property type="protein sequence ID" value="VVA40307"/>
    <property type="gene ID" value="Prudul26B013553"/>
</dbReference>
<feature type="region of interest" description="Disordered" evidence="1">
    <location>
        <begin position="137"/>
        <end position="162"/>
    </location>
</feature>
<accession>A0A5E4GK96</accession>
<evidence type="ECO:0000256" key="1">
    <source>
        <dbReference type="SAM" id="MobiDB-lite"/>
    </source>
</evidence>
<evidence type="ECO:0000313" key="2">
    <source>
        <dbReference type="EMBL" id="VVA40307.1"/>
    </source>
</evidence>
<reference evidence="3" key="1">
    <citation type="journal article" date="2020" name="Plant J.">
        <title>Transposons played a major role in the diversification between the closely related almond and peach genomes: results from the almond genome sequence.</title>
        <authorList>
            <person name="Alioto T."/>
            <person name="Alexiou K.G."/>
            <person name="Bardil A."/>
            <person name="Barteri F."/>
            <person name="Castanera R."/>
            <person name="Cruz F."/>
            <person name="Dhingra A."/>
            <person name="Duval H."/>
            <person name="Fernandez I Marti A."/>
            <person name="Frias L."/>
            <person name="Galan B."/>
            <person name="Garcia J.L."/>
            <person name="Howad W."/>
            <person name="Gomez-Garrido J."/>
            <person name="Gut M."/>
            <person name="Julca I."/>
            <person name="Morata J."/>
            <person name="Puigdomenech P."/>
            <person name="Ribeca P."/>
            <person name="Rubio Cabetas M.J."/>
            <person name="Vlasova A."/>
            <person name="Wirthensohn M."/>
            <person name="Garcia-Mas J."/>
            <person name="Gabaldon T."/>
            <person name="Casacuberta J.M."/>
            <person name="Arus P."/>
        </authorList>
    </citation>
    <scope>NUCLEOTIDE SEQUENCE [LARGE SCALE GENOMIC DNA]</scope>
    <source>
        <strain evidence="3">cv. Texas</strain>
    </source>
</reference>
<feature type="compositionally biased region" description="Low complexity" evidence="1">
    <location>
        <begin position="140"/>
        <end position="162"/>
    </location>
</feature>
<dbReference type="InParanoid" id="A0A5E4GK96"/>
<protein>
    <submittedName>
        <fullName evidence="2">PREDICTED: LOC18427158</fullName>
    </submittedName>
</protein>
<organism evidence="2 3">
    <name type="scientific">Prunus dulcis</name>
    <name type="common">Almond</name>
    <name type="synonym">Amygdalus dulcis</name>
    <dbReference type="NCBI Taxonomy" id="3755"/>
    <lineage>
        <taxon>Eukaryota</taxon>
        <taxon>Viridiplantae</taxon>
        <taxon>Streptophyta</taxon>
        <taxon>Embryophyta</taxon>
        <taxon>Tracheophyta</taxon>
        <taxon>Spermatophyta</taxon>
        <taxon>Magnoliopsida</taxon>
        <taxon>eudicotyledons</taxon>
        <taxon>Gunneridae</taxon>
        <taxon>Pentapetalae</taxon>
        <taxon>rosids</taxon>
        <taxon>fabids</taxon>
        <taxon>Rosales</taxon>
        <taxon>Rosaceae</taxon>
        <taxon>Amygdaloideae</taxon>
        <taxon>Amygdaleae</taxon>
        <taxon>Prunus</taxon>
    </lineage>
</organism>